<evidence type="ECO:0000313" key="3">
    <source>
        <dbReference type="Proteomes" id="UP000244896"/>
    </source>
</evidence>
<accession>A0A2U8E095</accession>
<organism evidence="2 3">
    <name type="scientific">Ereboglobus luteus</name>
    <dbReference type="NCBI Taxonomy" id="1796921"/>
    <lineage>
        <taxon>Bacteria</taxon>
        <taxon>Pseudomonadati</taxon>
        <taxon>Verrucomicrobiota</taxon>
        <taxon>Opitutia</taxon>
        <taxon>Opitutales</taxon>
        <taxon>Opitutaceae</taxon>
        <taxon>Ereboglobus</taxon>
    </lineage>
</organism>
<dbReference type="KEGG" id="elut:CKA38_02420"/>
<sequence>MRDDGRDKISKRDIFLFYALPIIISIGVVFLLNKNISSDTINLLITIFSIFVGLLLNLLVLIVGFRNTIMQNAIKHKVLDETFYNISYAILISVILIVLLFTAIVSSGIPMQIISTTSFFIIGNFILTLLMILKRVHMLLTKQDKKPQCSDSNAKYIEQSAISKNK</sequence>
<keyword evidence="1" id="KW-0472">Membrane</keyword>
<feature type="transmembrane region" description="Helical" evidence="1">
    <location>
        <begin position="111"/>
        <end position="133"/>
    </location>
</feature>
<keyword evidence="3" id="KW-1185">Reference proteome</keyword>
<keyword evidence="1" id="KW-1133">Transmembrane helix</keyword>
<feature type="transmembrane region" description="Helical" evidence="1">
    <location>
        <begin position="44"/>
        <end position="65"/>
    </location>
</feature>
<name>A0A2U8E095_9BACT</name>
<feature type="transmembrane region" description="Helical" evidence="1">
    <location>
        <begin position="86"/>
        <end position="105"/>
    </location>
</feature>
<protein>
    <submittedName>
        <fullName evidence="2">Uncharacterized protein</fullName>
    </submittedName>
</protein>
<evidence type="ECO:0000313" key="2">
    <source>
        <dbReference type="EMBL" id="AWI08268.1"/>
    </source>
</evidence>
<dbReference type="Proteomes" id="UP000244896">
    <property type="component" value="Chromosome"/>
</dbReference>
<gene>
    <name evidence="2" type="ORF">CKA38_02420</name>
</gene>
<feature type="transmembrane region" description="Helical" evidence="1">
    <location>
        <begin position="12"/>
        <end position="32"/>
    </location>
</feature>
<dbReference type="EMBL" id="CP023004">
    <property type="protein sequence ID" value="AWI08268.1"/>
    <property type="molecule type" value="Genomic_DNA"/>
</dbReference>
<evidence type="ECO:0000256" key="1">
    <source>
        <dbReference type="SAM" id="Phobius"/>
    </source>
</evidence>
<keyword evidence="1" id="KW-0812">Transmembrane</keyword>
<dbReference type="AlphaFoldDB" id="A0A2U8E095"/>
<proteinExistence type="predicted"/>
<reference evidence="2 3" key="1">
    <citation type="journal article" date="2018" name="Syst. Appl. Microbiol.">
        <title>Ereboglobus luteus gen. nov. sp. nov. from cockroach guts, and new insights into the oxygen relationship of the genera Opitutus and Didymococcus (Verrucomicrobia: Opitutaceae).</title>
        <authorList>
            <person name="Tegtmeier D."/>
            <person name="Belitz A."/>
            <person name="Radek R."/>
            <person name="Heimerl T."/>
            <person name="Brune A."/>
        </authorList>
    </citation>
    <scope>NUCLEOTIDE SEQUENCE [LARGE SCALE GENOMIC DNA]</scope>
    <source>
        <strain evidence="2 3">Ho45</strain>
    </source>
</reference>